<organism evidence="1 2">
    <name type="scientific">Planobacterium oryzisoli</name>
    <dbReference type="NCBI Taxonomy" id="2771435"/>
    <lineage>
        <taxon>Bacteria</taxon>
        <taxon>Pseudomonadati</taxon>
        <taxon>Bacteroidota</taxon>
        <taxon>Flavobacteriia</taxon>
        <taxon>Flavobacteriales</taxon>
        <taxon>Weeksellaceae</taxon>
        <taxon>Chryseobacterium group</taxon>
        <taxon>Chryseobacterium</taxon>
    </lineage>
</organism>
<accession>A0A931EA10</accession>
<sequence length="105" mass="11959">MYQNEDAKFLWQLTVAEYRDLHRSMMQDRRMEYGIKGLAQLLGCSRSKAYEIKASGVIDKAITQNGKIIIIDCEKALQLLGMEYKKPSPTKPIIPMSSHRSGPRA</sequence>
<dbReference type="EMBL" id="JADKYY010000004">
    <property type="protein sequence ID" value="MBF5026963.1"/>
    <property type="molecule type" value="Genomic_DNA"/>
</dbReference>
<dbReference type="InterPro" id="IPR024363">
    <property type="entry name" value="DUF3853"/>
</dbReference>
<dbReference type="AlphaFoldDB" id="A0A931EA10"/>
<protein>
    <submittedName>
        <fullName evidence="1">DUF3853 family protein</fullName>
    </submittedName>
</protein>
<name>A0A931EA10_9FLAO</name>
<evidence type="ECO:0000313" key="2">
    <source>
        <dbReference type="Proteomes" id="UP000694480"/>
    </source>
</evidence>
<reference evidence="1" key="1">
    <citation type="submission" date="2020-11" db="EMBL/GenBank/DDBJ databases">
        <title>Genome seq and assembly of Planobacterium sp.</title>
        <authorList>
            <person name="Chhetri G."/>
        </authorList>
    </citation>
    <scope>NUCLEOTIDE SEQUENCE</scope>
    <source>
        <strain evidence="1">GCR5</strain>
    </source>
</reference>
<gene>
    <name evidence="1" type="ORF">IC612_04020</name>
</gene>
<dbReference type="Proteomes" id="UP000694480">
    <property type="component" value="Unassembled WGS sequence"/>
</dbReference>
<proteinExistence type="predicted"/>
<keyword evidence="2" id="KW-1185">Reference proteome</keyword>
<dbReference type="Pfam" id="PF12964">
    <property type="entry name" value="DUF3853"/>
    <property type="match status" value="1"/>
</dbReference>
<evidence type="ECO:0000313" key="1">
    <source>
        <dbReference type="EMBL" id="MBF5026963.1"/>
    </source>
</evidence>
<comment type="caution">
    <text evidence="1">The sequence shown here is derived from an EMBL/GenBank/DDBJ whole genome shotgun (WGS) entry which is preliminary data.</text>
</comment>